<dbReference type="AlphaFoldDB" id="A0A316UR15"/>
<gene>
    <name evidence="2" type="ORF">BDZ90DRAFT_191299</name>
</gene>
<reference evidence="2 3" key="1">
    <citation type="journal article" date="2018" name="Mol. Biol. Evol.">
        <title>Broad Genomic Sampling Reveals a Smut Pathogenic Ancestry of the Fungal Clade Ustilaginomycotina.</title>
        <authorList>
            <person name="Kijpornyongpan T."/>
            <person name="Mondo S.J."/>
            <person name="Barry K."/>
            <person name="Sandor L."/>
            <person name="Lee J."/>
            <person name="Lipzen A."/>
            <person name="Pangilinan J."/>
            <person name="LaButti K."/>
            <person name="Hainaut M."/>
            <person name="Henrissat B."/>
            <person name="Grigoriev I.V."/>
            <person name="Spatafora J.W."/>
            <person name="Aime M.C."/>
        </authorList>
    </citation>
    <scope>NUCLEOTIDE SEQUENCE [LARGE SCALE GENOMIC DNA]</scope>
    <source>
        <strain evidence="2 3">MCA 5214</strain>
    </source>
</reference>
<keyword evidence="1" id="KW-1133">Transmembrane helix</keyword>
<keyword evidence="1" id="KW-0472">Membrane</keyword>
<keyword evidence="3" id="KW-1185">Reference proteome</keyword>
<dbReference type="RefSeq" id="XP_025361363.1">
    <property type="nucleotide sequence ID" value="XM_025503868.1"/>
</dbReference>
<proteinExistence type="predicted"/>
<accession>A0A316UR15</accession>
<dbReference type="GeneID" id="37025691"/>
<keyword evidence="1" id="KW-0812">Transmembrane</keyword>
<dbReference type="Proteomes" id="UP000245884">
    <property type="component" value="Unassembled WGS sequence"/>
</dbReference>
<evidence type="ECO:0000313" key="3">
    <source>
        <dbReference type="Proteomes" id="UP000245884"/>
    </source>
</evidence>
<protein>
    <submittedName>
        <fullName evidence="2">Uncharacterized protein</fullName>
    </submittedName>
</protein>
<dbReference type="EMBL" id="KZ819670">
    <property type="protein sequence ID" value="PWN26751.1"/>
    <property type="molecule type" value="Genomic_DNA"/>
</dbReference>
<sequence length="205" mass="22408">MGCGTAMPCRNRVLFDHYYHGPLRAQLPITAGEQGIRGRSAALSYRLATIIALASLGTMVSGAMVDVVIDWARATLIRVQSNSGGAFAGLWHGRVRFKIPTWHGTSWQQSKATQSVNSSERCQLSAWPERSAYSLPSLVGLEGRSQMSSNGEFSLLLSRRGMDMPSPADARLKSEEEEAPYGMPLGRRTVASFSIKDPFFLVRNG</sequence>
<feature type="transmembrane region" description="Helical" evidence="1">
    <location>
        <begin position="47"/>
        <end position="69"/>
    </location>
</feature>
<organism evidence="2 3">
    <name type="scientific">Jaminaea rosea</name>
    <dbReference type="NCBI Taxonomy" id="1569628"/>
    <lineage>
        <taxon>Eukaryota</taxon>
        <taxon>Fungi</taxon>
        <taxon>Dikarya</taxon>
        <taxon>Basidiomycota</taxon>
        <taxon>Ustilaginomycotina</taxon>
        <taxon>Exobasidiomycetes</taxon>
        <taxon>Microstromatales</taxon>
        <taxon>Microstromatales incertae sedis</taxon>
        <taxon>Jaminaea</taxon>
    </lineage>
</organism>
<evidence type="ECO:0000256" key="1">
    <source>
        <dbReference type="SAM" id="Phobius"/>
    </source>
</evidence>
<evidence type="ECO:0000313" key="2">
    <source>
        <dbReference type="EMBL" id="PWN26751.1"/>
    </source>
</evidence>
<name>A0A316UR15_9BASI</name>